<feature type="domain" description="CobQ/CobB/MinD/ParA nucleotide binding" evidence="9">
    <location>
        <begin position="19"/>
        <end position="205"/>
    </location>
</feature>
<comment type="caution">
    <text evidence="11">The sequence shown here is derived from an EMBL/GenBank/DDBJ whole genome shotgun (WGS) entry which is preliminary data.</text>
</comment>
<comment type="function">
    <text evidence="8">Catalyzes the ATP-dependent amidation of the two carboxylate groups at positions a and c of cobyrinate, using either L-glutamine or ammonia as the nitrogen source.</text>
</comment>
<dbReference type="Gene3D" id="3.40.50.300">
    <property type="entry name" value="P-loop containing nucleotide triphosphate hydrolases"/>
    <property type="match status" value="1"/>
</dbReference>
<dbReference type="Pfam" id="PF07685">
    <property type="entry name" value="GATase_3"/>
    <property type="match status" value="1"/>
</dbReference>
<dbReference type="NCBIfam" id="TIGR00379">
    <property type="entry name" value="cobB"/>
    <property type="match status" value="1"/>
</dbReference>
<dbReference type="SUPFAM" id="SSF52317">
    <property type="entry name" value="Class I glutamine amidotransferase-like"/>
    <property type="match status" value="1"/>
</dbReference>
<sequence length="449" mass="49720">MAILVAGENNECMMRAFLIGATASGSGKTTFTLGVLRALERRGQIVAPFKCGPDYIDSQFHNKAVGRNCSVNLDPFFETPAELRRTFSHYSSSADVSVIEGVMGLYDGYRAAWGSSAEVATSLNVPVVLLVNAKSSAYSVAPVLYGFRHFVSPELEKAPRIAGVVFNRVASESHYQYLLSACQTVGLQALGYLPKMEEVAVPDRHLGLDTTAIDSYDAQIERIADAVEAHVDLEALLNLSTVFLPTEKSDWPDFSATSSLRIGVAQDEVFNFVYRANLDQLSRLGKLTFFSPMRDSALPDADLLYFPGGYPEFYLHELSSNRQMLAAVRSYAEKGGRILAECGGMMYLSDSVRGMDGLTYPMVGLFKQEATMEGMKLQLGYRQFEYAGRKWRGHEFHYSRVLSPLPSLVQMQTARGGDVATALWRRDNVIASYVHLYWGNRSDILSLFD</sequence>
<dbReference type="PANTHER" id="PTHR43873:SF1">
    <property type="entry name" value="COBYRINATE A,C-DIAMIDE SYNTHASE"/>
    <property type="match status" value="1"/>
</dbReference>
<dbReference type="InterPro" id="IPR029062">
    <property type="entry name" value="Class_I_gatase-like"/>
</dbReference>
<dbReference type="GO" id="GO:0005524">
    <property type="term" value="F:ATP binding"/>
    <property type="evidence" value="ECO:0007669"/>
    <property type="project" value="UniProtKB-UniRule"/>
</dbReference>
<gene>
    <name evidence="8" type="primary">cbiA</name>
    <name evidence="11" type="ORF">PORCRE_1420</name>
</gene>
<comment type="domain">
    <text evidence="8">Comprises of two domains. The C-terminal domain contains the binding site for glutamine and catalyzes the hydrolysis of this substrate to glutamate and ammonia. The N-terminal domain is anticipated to bind ATP and cobyrinate and catalyzes the ultimate synthesis of the diamide product. The ammonia produced via the glutaminase domain is probably translocated to the adjacent domain via a molecular tunnel, where it reacts with an activated intermediate.</text>
</comment>
<dbReference type="UniPathway" id="UPA00148">
    <property type="reaction ID" value="UER00231"/>
</dbReference>
<keyword evidence="4 8" id="KW-0547">Nucleotide-binding</keyword>
<comment type="cofactor">
    <cofactor evidence="1 8">
        <name>Mg(2+)</name>
        <dbReference type="ChEBI" id="CHEBI:18420"/>
    </cofactor>
</comment>
<dbReference type="InterPro" id="IPR002586">
    <property type="entry name" value="CobQ/CobB/MinD/ParA_Nub-bd_dom"/>
</dbReference>
<comment type="similarity">
    <text evidence="8">Belongs to the CobB/CbiA family.</text>
</comment>
<feature type="active site" description="Nucleophile" evidence="8">
    <location>
        <position position="342"/>
    </location>
</feature>
<dbReference type="NCBIfam" id="NF002204">
    <property type="entry name" value="PRK01077.1"/>
    <property type="match status" value="1"/>
</dbReference>
<dbReference type="InterPro" id="IPR011698">
    <property type="entry name" value="GATase_3"/>
</dbReference>
<evidence type="ECO:0000259" key="10">
    <source>
        <dbReference type="Pfam" id="PF07685"/>
    </source>
</evidence>
<feature type="domain" description="CobB/CobQ-like glutamine amidotransferase" evidence="10">
    <location>
        <begin position="261"/>
        <end position="441"/>
    </location>
</feature>
<comment type="pathway">
    <text evidence="8">Cofactor biosynthesis; adenosylcobalamin biosynthesis; cob(II)yrinate a,c-diamide from sirohydrochlorin (anaerobic route): step 10/10.</text>
</comment>
<comment type="catalytic activity">
    <reaction evidence="8">
        <text>cob(II)yrinate + 2 L-glutamine + 2 ATP + 2 H2O = cob(II)yrinate a,c diamide + 2 L-glutamate + 2 ADP + 2 phosphate + 2 H(+)</text>
        <dbReference type="Rhea" id="RHEA:26289"/>
        <dbReference type="ChEBI" id="CHEBI:15377"/>
        <dbReference type="ChEBI" id="CHEBI:15378"/>
        <dbReference type="ChEBI" id="CHEBI:29985"/>
        <dbReference type="ChEBI" id="CHEBI:30616"/>
        <dbReference type="ChEBI" id="CHEBI:43474"/>
        <dbReference type="ChEBI" id="CHEBI:58359"/>
        <dbReference type="ChEBI" id="CHEBI:58537"/>
        <dbReference type="ChEBI" id="CHEBI:58894"/>
        <dbReference type="ChEBI" id="CHEBI:456216"/>
        <dbReference type="EC" id="6.3.5.11"/>
    </reaction>
</comment>
<dbReference type="HAMAP" id="MF_00027">
    <property type="entry name" value="CobB_CbiA"/>
    <property type="match status" value="1"/>
</dbReference>
<dbReference type="Pfam" id="PF01656">
    <property type="entry name" value="CbiA"/>
    <property type="match status" value="1"/>
</dbReference>
<evidence type="ECO:0000256" key="5">
    <source>
        <dbReference type="ARBA" id="ARBA00022840"/>
    </source>
</evidence>
<comment type="miscellaneous">
    <text evidence="8">The a and c carboxylates of cobyrinate are activated for nucleophilic attack via formation of a phosphorylated intermediate by ATP. CbiA catalyzes first the amidation of the c-carboxylate, and then that of the a-carboxylate.</text>
</comment>
<organism evidence="11 12">
    <name type="scientific">Porphyromonas crevioricanis JCM 15906</name>
    <dbReference type="NCBI Taxonomy" id="1305617"/>
    <lineage>
        <taxon>Bacteria</taxon>
        <taxon>Pseudomonadati</taxon>
        <taxon>Bacteroidota</taxon>
        <taxon>Bacteroidia</taxon>
        <taxon>Bacteroidales</taxon>
        <taxon>Porphyromonadaceae</taxon>
        <taxon>Porphyromonas</taxon>
    </lineage>
</organism>
<evidence type="ECO:0000313" key="11">
    <source>
        <dbReference type="EMBL" id="GAD05713.1"/>
    </source>
</evidence>
<dbReference type="CDD" id="cd03130">
    <property type="entry name" value="GATase1_CobB"/>
    <property type="match status" value="1"/>
</dbReference>
<accession>T1CRI9</accession>
<evidence type="ECO:0000256" key="3">
    <source>
        <dbReference type="ARBA" id="ARBA00022598"/>
    </source>
</evidence>
<dbReference type="CDD" id="cd05388">
    <property type="entry name" value="CobB_N"/>
    <property type="match status" value="1"/>
</dbReference>
<dbReference type="AlphaFoldDB" id="T1CRI9"/>
<dbReference type="EC" id="6.3.5.11" evidence="8"/>
<evidence type="ECO:0000256" key="4">
    <source>
        <dbReference type="ARBA" id="ARBA00022741"/>
    </source>
</evidence>
<reference evidence="11 12" key="2">
    <citation type="journal article" date="2013" name="Genome Announc.">
        <title>Draft Genome Sequences of Porphyromonas crevioricanis JCM 15906T and Porphyromonas cansulci JCM 13913T Isolated from a Canine Oral Cavity.</title>
        <authorList>
            <person name="Sakamoto M."/>
            <person name="Tanaka N."/>
            <person name="Shiwa Y."/>
            <person name="Yoshikawa H."/>
            <person name="Ohkuma M."/>
        </authorList>
    </citation>
    <scope>NUCLEOTIDE SEQUENCE [LARGE SCALE GENOMIC DNA]</scope>
    <source>
        <strain evidence="11 12">JCM 15906</strain>
    </source>
</reference>
<dbReference type="EMBL" id="BAOU01000037">
    <property type="protein sequence ID" value="GAD05713.1"/>
    <property type="molecule type" value="Genomic_DNA"/>
</dbReference>
<evidence type="ECO:0000256" key="8">
    <source>
        <dbReference type="HAMAP-Rule" id="MF_00027"/>
    </source>
</evidence>
<keyword evidence="7 8" id="KW-0315">Glutamine amidotransferase</keyword>
<keyword evidence="3 8" id="KW-0436">Ligase</keyword>
<name>T1CRI9_9PORP</name>
<proteinExistence type="inferred from homology"/>
<dbReference type="InterPro" id="IPR004484">
    <property type="entry name" value="CbiA/CobB_synth"/>
</dbReference>
<evidence type="ECO:0000256" key="1">
    <source>
        <dbReference type="ARBA" id="ARBA00001946"/>
    </source>
</evidence>
<dbReference type="Proteomes" id="UP000018031">
    <property type="component" value="Unassembled WGS sequence"/>
</dbReference>
<dbReference type="PROSITE" id="PS51274">
    <property type="entry name" value="GATASE_COBBQ"/>
    <property type="match status" value="1"/>
</dbReference>
<dbReference type="SUPFAM" id="SSF52540">
    <property type="entry name" value="P-loop containing nucleoside triphosphate hydrolases"/>
    <property type="match status" value="1"/>
</dbReference>
<evidence type="ECO:0000313" key="12">
    <source>
        <dbReference type="Proteomes" id="UP000018031"/>
    </source>
</evidence>
<protein>
    <recommendedName>
        <fullName evidence="8">Cobyrinate a,c-diamide synthase</fullName>
        <ecNumber evidence="8">6.3.5.11</ecNumber>
    </recommendedName>
    <alternativeName>
        <fullName evidence="8">Cobyrinic acid a,c-diamide synthetase</fullName>
    </alternativeName>
</protein>
<reference evidence="12" key="1">
    <citation type="journal article" date="2013" name="Genome">
        <title>Draft Genome Sequences of Porphyromonas crevioricanis JCM 15906T and Porphyromonas cansulci JCM 13913T Isolated from a Canine Oral Cavity.</title>
        <authorList>
            <person name="Sakamoto M."/>
            <person name="Tanaka N."/>
            <person name="Shiwa Y."/>
            <person name="Yoshikawa H."/>
            <person name="Ohkuma M."/>
        </authorList>
    </citation>
    <scope>NUCLEOTIDE SEQUENCE [LARGE SCALE GENOMIC DNA]</scope>
    <source>
        <strain evidence="12">JCM 15906</strain>
    </source>
</reference>
<dbReference type="PANTHER" id="PTHR43873">
    <property type="entry name" value="COBYRINATE A,C-DIAMIDE SYNTHASE"/>
    <property type="match status" value="1"/>
</dbReference>
<keyword evidence="5 8" id="KW-0067">ATP-binding</keyword>
<keyword evidence="2 8" id="KW-0169">Cobalamin biosynthesis</keyword>
<feature type="site" description="Increases nucleophilicity of active site Cys" evidence="8">
    <location>
        <position position="435"/>
    </location>
</feature>
<evidence type="ECO:0000259" key="9">
    <source>
        <dbReference type="Pfam" id="PF01656"/>
    </source>
</evidence>
<keyword evidence="6 8" id="KW-0460">Magnesium</keyword>
<evidence type="ECO:0000256" key="2">
    <source>
        <dbReference type="ARBA" id="ARBA00022573"/>
    </source>
</evidence>
<evidence type="ECO:0000256" key="6">
    <source>
        <dbReference type="ARBA" id="ARBA00022842"/>
    </source>
</evidence>
<dbReference type="Gene3D" id="3.40.50.880">
    <property type="match status" value="1"/>
</dbReference>
<evidence type="ECO:0000256" key="7">
    <source>
        <dbReference type="ARBA" id="ARBA00022962"/>
    </source>
</evidence>
<dbReference type="InterPro" id="IPR027417">
    <property type="entry name" value="P-loop_NTPase"/>
</dbReference>
<dbReference type="GO" id="GO:0009236">
    <property type="term" value="P:cobalamin biosynthetic process"/>
    <property type="evidence" value="ECO:0007669"/>
    <property type="project" value="UniProtKB-UniRule"/>
</dbReference>
<dbReference type="GO" id="GO:0042242">
    <property type="term" value="F:cobyrinic acid a,c-diamide synthase activity"/>
    <property type="evidence" value="ECO:0007669"/>
    <property type="project" value="UniProtKB-UniRule"/>
</dbReference>